<feature type="domain" description="Xylose isomerase-like TIM barrel" evidence="4">
    <location>
        <begin position="23"/>
        <end position="250"/>
    </location>
</feature>
<feature type="active site" description="Proton donor/acceptor" evidence="3">
    <location>
        <position position="236"/>
    </location>
</feature>
<dbReference type="PIRSF" id="PIRSF006241">
    <property type="entry name" value="HyI"/>
    <property type="match status" value="1"/>
</dbReference>
<dbReference type="EMBL" id="FXYD01000005">
    <property type="protein sequence ID" value="SMX43750.1"/>
    <property type="molecule type" value="Genomic_DNA"/>
</dbReference>
<keyword evidence="6" id="KW-1185">Reference proteome</keyword>
<evidence type="ECO:0000256" key="2">
    <source>
        <dbReference type="PIRNR" id="PIRNR006241"/>
    </source>
</evidence>
<organism evidence="5 6">
    <name type="scientific">Octadecabacter ascidiaceicola</name>
    <dbReference type="NCBI Taxonomy" id="1655543"/>
    <lineage>
        <taxon>Bacteria</taxon>
        <taxon>Pseudomonadati</taxon>
        <taxon>Pseudomonadota</taxon>
        <taxon>Alphaproteobacteria</taxon>
        <taxon>Rhodobacterales</taxon>
        <taxon>Roseobacteraceae</taxon>
        <taxon>Octadecabacter</taxon>
    </lineage>
</organism>
<dbReference type="AlphaFoldDB" id="A0A238KM19"/>
<accession>A0A238KM19</accession>
<evidence type="ECO:0000313" key="5">
    <source>
        <dbReference type="EMBL" id="SMX43750.1"/>
    </source>
</evidence>
<comment type="similarity">
    <text evidence="2">Belongs to the hyi family.</text>
</comment>
<dbReference type="RefSeq" id="WP_093997383.1">
    <property type="nucleotide sequence ID" value="NZ_FXYD01000005.1"/>
</dbReference>
<dbReference type="Pfam" id="PF01261">
    <property type="entry name" value="AP_endonuc_2"/>
    <property type="match status" value="1"/>
</dbReference>
<dbReference type="Gene3D" id="3.20.20.150">
    <property type="entry name" value="Divalent-metal-dependent TIM barrel enzymes"/>
    <property type="match status" value="1"/>
</dbReference>
<dbReference type="InterPro" id="IPR050417">
    <property type="entry name" value="Sugar_Epim/Isomerase"/>
</dbReference>
<dbReference type="PANTHER" id="PTHR43489">
    <property type="entry name" value="ISOMERASE"/>
    <property type="match status" value="1"/>
</dbReference>
<dbReference type="EC" id="5.3.1.22" evidence="5"/>
<dbReference type="Proteomes" id="UP000203464">
    <property type="component" value="Unassembled WGS sequence"/>
</dbReference>
<name>A0A238KM19_9RHOB</name>
<evidence type="ECO:0000259" key="4">
    <source>
        <dbReference type="Pfam" id="PF01261"/>
    </source>
</evidence>
<protein>
    <submittedName>
        <fullName evidence="5">Hydroxypyruvate isomerase</fullName>
        <ecNumber evidence="5">5.3.1.22</ecNumber>
    </submittedName>
</protein>
<feature type="active site" description="Proton donor/acceptor" evidence="3">
    <location>
        <position position="139"/>
    </location>
</feature>
<dbReference type="InterPro" id="IPR013022">
    <property type="entry name" value="Xyl_isomerase-like_TIM-brl"/>
</dbReference>
<dbReference type="OrthoDB" id="9786584at2"/>
<dbReference type="InterPro" id="IPR036237">
    <property type="entry name" value="Xyl_isomerase-like_sf"/>
</dbReference>
<evidence type="ECO:0000256" key="3">
    <source>
        <dbReference type="PIRSR" id="PIRSR006241-50"/>
    </source>
</evidence>
<proteinExistence type="inferred from homology"/>
<dbReference type="PANTHER" id="PTHR43489:SF6">
    <property type="entry name" value="HYDROXYPYRUVATE ISOMERASE-RELATED"/>
    <property type="match status" value="1"/>
</dbReference>
<dbReference type="GO" id="GO:0046487">
    <property type="term" value="P:glyoxylate metabolic process"/>
    <property type="evidence" value="ECO:0007669"/>
    <property type="project" value="TreeGrafter"/>
</dbReference>
<reference evidence="6" key="1">
    <citation type="submission" date="2017-05" db="EMBL/GenBank/DDBJ databases">
        <authorList>
            <person name="Rodrigo-Torres L."/>
            <person name="Arahal R. D."/>
            <person name="Lucena T."/>
        </authorList>
    </citation>
    <scope>NUCLEOTIDE SEQUENCE [LARGE SCALE GENOMIC DNA]</scope>
    <source>
        <strain evidence="6">CECT 8868</strain>
    </source>
</reference>
<dbReference type="SUPFAM" id="SSF51658">
    <property type="entry name" value="Xylose isomerase-like"/>
    <property type="match status" value="1"/>
</dbReference>
<dbReference type="GO" id="GO:0008903">
    <property type="term" value="F:hydroxypyruvate isomerase activity"/>
    <property type="evidence" value="ECO:0007669"/>
    <property type="project" value="UniProtKB-EC"/>
</dbReference>
<evidence type="ECO:0000313" key="6">
    <source>
        <dbReference type="Proteomes" id="UP000203464"/>
    </source>
</evidence>
<gene>
    <name evidence="5" type="primary">hyi_2</name>
    <name evidence="5" type="ORF">OCA8868_03032</name>
</gene>
<keyword evidence="5" id="KW-0670">Pyruvate</keyword>
<keyword evidence="1 2" id="KW-0413">Isomerase</keyword>
<dbReference type="InterPro" id="IPR026040">
    <property type="entry name" value="HyI-like"/>
</dbReference>
<evidence type="ECO:0000256" key="1">
    <source>
        <dbReference type="ARBA" id="ARBA00023235"/>
    </source>
</evidence>
<sequence length="251" mass="27742">MSRFCANLTMLFTEYPLLERPMEAAKAGFSGVEILFPYDVNAAELGSALARAKMPLALINCPPPNYADPDGPRGFAAVVGEEDRFKQSFRRTIRYAGALGAEHVHIMAGVAKGPAARACFVENLKWAAAFAPKQSLTIEPINTHDMPGYFLNSFDLALEVLDEVDAPNLNLQFDAYHASRIEGDILGVWDKVRHKAAHIQVGGVPDRHEPEGGDFNYPSFFKLLEKNKYSGWISGEYHPAGRTEENLSWIS</sequence>